<keyword evidence="1" id="KW-0472">Membrane</keyword>
<proteinExistence type="predicted"/>
<dbReference type="EMBL" id="JBCLSH010000001">
    <property type="protein sequence ID" value="MEY8442745.1"/>
    <property type="molecule type" value="Genomic_DNA"/>
</dbReference>
<evidence type="ECO:0000313" key="3">
    <source>
        <dbReference type="Proteomes" id="UP001565283"/>
    </source>
</evidence>
<protein>
    <submittedName>
        <fullName evidence="2">Competence type IV pilus minor pilin ComGD</fullName>
    </submittedName>
</protein>
<feature type="transmembrane region" description="Helical" evidence="1">
    <location>
        <begin position="12"/>
        <end position="30"/>
    </location>
</feature>
<reference evidence="2 3" key="1">
    <citation type="submission" date="2024-03" db="EMBL/GenBank/DDBJ databases">
        <title>Mouse gut bacterial collection (mGBC) of GemPharmatech.</title>
        <authorList>
            <person name="He Y."/>
            <person name="Dong L."/>
            <person name="Wu D."/>
            <person name="Gao X."/>
            <person name="Lin Z."/>
        </authorList>
    </citation>
    <scope>NUCLEOTIDE SEQUENCE [LARGE SCALE GENOMIC DNA]</scope>
    <source>
        <strain evidence="2 3">61-15</strain>
    </source>
</reference>
<dbReference type="Proteomes" id="UP001565283">
    <property type="component" value="Unassembled WGS sequence"/>
</dbReference>
<sequence>MYRIKGFTLLESLLVLFICSFVIMVFAGSVRQGIRVARAEIFVLQFERLYKDTQYLASLKRESQTLQSMKGYLRSQEEELKVPEEVEINDFSITFDKNAGNSSLQKISLYLPYQGKTVSYQLEIGSGKYRKKIS</sequence>
<keyword evidence="1" id="KW-1133">Transmembrane helix</keyword>
<dbReference type="NCBIfam" id="NF040982">
    <property type="entry name" value="ComGD"/>
    <property type="match status" value="1"/>
</dbReference>
<dbReference type="InterPro" id="IPR016785">
    <property type="entry name" value="ComGD"/>
</dbReference>
<name>A0ABV4D4D3_9LACT</name>
<accession>A0ABV4D4D3</accession>
<evidence type="ECO:0000313" key="2">
    <source>
        <dbReference type="EMBL" id="MEY8442745.1"/>
    </source>
</evidence>
<organism evidence="2 3">
    <name type="scientific">Lactococcus ileimucosae</name>
    <dbReference type="NCBI Taxonomy" id="2941329"/>
    <lineage>
        <taxon>Bacteria</taxon>
        <taxon>Bacillati</taxon>
        <taxon>Bacillota</taxon>
        <taxon>Bacilli</taxon>
        <taxon>Lactobacillales</taxon>
        <taxon>Streptococcaceae</taxon>
        <taxon>Lactococcus</taxon>
    </lineage>
</organism>
<keyword evidence="3" id="KW-1185">Reference proteome</keyword>
<gene>
    <name evidence="2" type="primary">comGD</name>
    <name evidence="2" type="ORF">AALA52_00470</name>
</gene>
<comment type="caution">
    <text evidence="2">The sequence shown here is derived from an EMBL/GenBank/DDBJ whole genome shotgun (WGS) entry which is preliminary data.</text>
</comment>
<keyword evidence="1" id="KW-0812">Transmembrane</keyword>
<evidence type="ECO:0000256" key="1">
    <source>
        <dbReference type="SAM" id="Phobius"/>
    </source>
</evidence>